<dbReference type="GO" id="GO:0009055">
    <property type="term" value="F:electron transfer activity"/>
    <property type="evidence" value="ECO:0007669"/>
    <property type="project" value="TreeGrafter"/>
</dbReference>
<dbReference type="PANTHER" id="PTHR34386">
    <property type="entry name" value="GLUTAREDOXIN"/>
    <property type="match status" value="1"/>
</dbReference>
<name>A0A1G2IXI7_9BACT</name>
<dbReference type="EMBL" id="MHPJ01000004">
    <property type="protein sequence ID" value="OGZ79422.1"/>
    <property type="molecule type" value="Genomic_DNA"/>
</dbReference>
<dbReference type="PROSITE" id="PS51354">
    <property type="entry name" value="GLUTAREDOXIN_2"/>
    <property type="match status" value="1"/>
</dbReference>
<proteinExistence type="predicted"/>
<dbReference type="SUPFAM" id="SSF52833">
    <property type="entry name" value="Thioredoxin-like"/>
    <property type="match status" value="1"/>
</dbReference>
<feature type="domain" description="Glutaredoxin" evidence="1">
    <location>
        <begin position="3"/>
        <end position="62"/>
    </location>
</feature>
<protein>
    <submittedName>
        <fullName evidence="2">NrdH-redoxin</fullName>
    </submittedName>
</protein>
<evidence type="ECO:0000259" key="1">
    <source>
        <dbReference type="Pfam" id="PF00462"/>
    </source>
</evidence>
<dbReference type="InterPro" id="IPR011911">
    <property type="entry name" value="GlrX_YruB"/>
</dbReference>
<dbReference type="InterPro" id="IPR036249">
    <property type="entry name" value="Thioredoxin-like_sf"/>
</dbReference>
<dbReference type="Proteomes" id="UP000178650">
    <property type="component" value="Unassembled WGS sequence"/>
</dbReference>
<dbReference type="NCBIfam" id="TIGR02196">
    <property type="entry name" value="GlrX_YruB"/>
    <property type="match status" value="1"/>
</dbReference>
<dbReference type="InterPro" id="IPR002109">
    <property type="entry name" value="Glutaredoxin"/>
</dbReference>
<reference evidence="2 3" key="1">
    <citation type="journal article" date="2016" name="Nat. Commun.">
        <title>Thousands of microbial genomes shed light on interconnected biogeochemical processes in an aquifer system.</title>
        <authorList>
            <person name="Anantharaman K."/>
            <person name="Brown C.T."/>
            <person name="Hug L.A."/>
            <person name="Sharon I."/>
            <person name="Castelle C.J."/>
            <person name="Probst A.J."/>
            <person name="Thomas B.C."/>
            <person name="Singh A."/>
            <person name="Wilkins M.J."/>
            <person name="Karaoz U."/>
            <person name="Brodie E.L."/>
            <person name="Williams K.H."/>
            <person name="Hubbard S.S."/>
            <person name="Banfield J.F."/>
        </authorList>
    </citation>
    <scope>NUCLEOTIDE SEQUENCE [LARGE SCALE GENOMIC DNA]</scope>
</reference>
<dbReference type="CDD" id="cd02976">
    <property type="entry name" value="NrdH"/>
    <property type="match status" value="1"/>
</dbReference>
<accession>A0A1G2IXI7</accession>
<dbReference type="AlphaFoldDB" id="A0A1G2IXI7"/>
<organism evidence="2 3">
    <name type="scientific">Candidatus Staskawiczbacteria bacterium RIFOXYB1_FULL_37_44</name>
    <dbReference type="NCBI Taxonomy" id="1802223"/>
    <lineage>
        <taxon>Bacteria</taxon>
        <taxon>Candidatus Staskawicziibacteriota</taxon>
    </lineage>
</organism>
<dbReference type="PANTHER" id="PTHR34386:SF1">
    <property type="entry name" value="GLUTAREDOXIN-LIKE PROTEIN NRDH"/>
    <property type="match status" value="1"/>
</dbReference>
<sequence>MAIKIYSTPTCVYCKTLKGYLKKNLIDFEDIDVSKDEKQLQKMIKDSGQMGVPVLDIDGEIVIGFDKVKVDGLLKISK</sequence>
<dbReference type="STRING" id="1802223.A2358_00470"/>
<dbReference type="InterPro" id="IPR051548">
    <property type="entry name" value="Grx-like_ET"/>
</dbReference>
<gene>
    <name evidence="2" type="ORF">A2358_00470</name>
</gene>
<evidence type="ECO:0000313" key="2">
    <source>
        <dbReference type="EMBL" id="OGZ79422.1"/>
    </source>
</evidence>
<comment type="caution">
    <text evidence="2">The sequence shown here is derived from an EMBL/GenBank/DDBJ whole genome shotgun (WGS) entry which is preliminary data.</text>
</comment>
<dbReference type="Pfam" id="PF00462">
    <property type="entry name" value="Glutaredoxin"/>
    <property type="match status" value="1"/>
</dbReference>
<dbReference type="GO" id="GO:0045454">
    <property type="term" value="P:cell redox homeostasis"/>
    <property type="evidence" value="ECO:0007669"/>
    <property type="project" value="TreeGrafter"/>
</dbReference>
<evidence type="ECO:0000313" key="3">
    <source>
        <dbReference type="Proteomes" id="UP000178650"/>
    </source>
</evidence>
<dbReference type="Gene3D" id="3.40.30.10">
    <property type="entry name" value="Glutaredoxin"/>
    <property type="match status" value="1"/>
</dbReference>